<comment type="caution">
    <text evidence="2">The sequence shown here is derived from an EMBL/GenBank/DDBJ whole genome shotgun (WGS) entry which is preliminary data.</text>
</comment>
<accession>A0A8J7J6P8</accession>
<evidence type="ECO:0000313" key="3">
    <source>
        <dbReference type="Proteomes" id="UP000636888"/>
    </source>
</evidence>
<keyword evidence="1" id="KW-0732">Signal</keyword>
<evidence type="ECO:0000256" key="1">
    <source>
        <dbReference type="SAM" id="SignalP"/>
    </source>
</evidence>
<organism evidence="2 3">
    <name type="scientific">Geomesophilobacter sediminis</name>
    <dbReference type="NCBI Taxonomy" id="2798584"/>
    <lineage>
        <taxon>Bacteria</taxon>
        <taxon>Pseudomonadati</taxon>
        <taxon>Thermodesulfobacteriota</taxon>
        <taxon>Desulfuromonadia</taxon>
        <taxon>Geobacterales</taxon>
        <taxon>Geobacteraceae</taxon>
        <taxon>Geomesophilobacter</taxon>
    </lineage>
</organism>
<feature type="chain" id="PRO_5035180685" evidence="1">
    <location>
        <begin position="24"/>
        <end position="181"/>
    </location>
</feature>
<gene>
    <name evidence="2" type="ORF">JFN93_07400</name>
</gene>
<keyword evidence="3" id="KW-1185">Reference proteome</keyword>
<protein>
    <submittedName>
        <fullName evidence="2">Uncharacterized protein</fullName>
    </submittedName>
</protein>
<sequence length="181" mass="21239">MNKLPCLLIAIGCLLFWVNRVDAKSDFVIISEKQCYPIEISQANRLPSEFQKYINYTKKCDVKDQNNVETKLSIVSIWVDEYYLSFSAAGRTQRWENFPLPVIVTDNFKVIGRLPEIYPRDDVTEPEVFFGKWENGMPKEIRIDVTNPAVDGDYFYPPIFWNSITQQYEMKKGEVIHGRRR</sequence>
<proteinExistence type="predicted"/>
<dbReference type="EMBL" id="JAEMHM010000005">
    <property type="protein sequence ID" value="MBJ6724526.1"/>
    <property type="molecule type" value="Genomic_DNA"/>
</dbReference>
<dbReference type="AlphaFoldDB" id="A0A8J7J6P8"/>
<feature type="signal peptide" evidence="1">
    <location>
        <begin position="1"/>
        <end position="23"/>
    </location>
</feature>
<dbReference type="Proteomes" id="UP000636888">
    <property type="component" value="Unassembled WGS sequence"/>
</dbReference>
<dbReference type="RefSeq" id="WP_199383370.1">
    <property type="nucleotide sequence ID" value="NZ_JAEMHM010000005.1"/>
</dbReference>
<reference evidence="2" key="1">
    <citation type="submission" date="2020-12" db="EMBL/GenBank/DDBJ databases">
        <title>Geomonas sp. Red875, isolated from river sediment.</title>
        <authorList>
            <person name="Xu Z."/>
            <person name="Zhang Z."/>
            <person name="Masuda Y."/>
            <person name="Itoh H."/>
            <person name="Senoo K."/>
        </authorList>
    </citation>
    <scope>NUCLEOTIDE SEQUENCE</scope>
    <source>
        <strain evidence="2">Red875</strain>
    </source>
</reference>
<name>A0A8J7J6P8_9BACT</name>
<evidence type="ECO:0000313" key="2">
    <source>
        <dbReference type="EMBL" id="MBJ6724526.1"/>
    </source>
</evidence>